<organism evidence="4 5">
    <name type="scientific">Steccherinum ochraceum</name>
    <dbReference type="NCBI Taxonomy" id="92696"/>
    <lineage>
        <taxon>Eukaryota</taxon>
        <taxon>Fungi</taxon>
        <taxon>Dikarya</taxon>
        <taxon>Basidiomycota</taxon>
        <taxon>Agaricomycotina</taxon>
        <taxon>Agaricomycetes</taxon>
        <taxon>Polyporales</taxon>
        <taxon>Steccherinaceae</taxon>
        <taxon>Steccherinum</taxon>
    </lineage>
</organism>
<keyword evidence="3" id="KW-0732">Signal</keyword>
<gene>
    <name evidence="4" type="ORF">EIP91_002522</name>
</gene>
<feature type="transmembrane region" description="Helical" evidence="2">
    <location>
        <begin position="159"/>
        <end position="179"/>
    </location>
</feature>
<feature type="region of interest" description="Disordered" evidence="1">
    <location>
        <begin position="64"/>
        <end position="90"/>
    </location>
</feature>
<evidence type="ECO:0000256" key="3">
    <source>
        <dbReference type="SAM" id="SignalP"/>
    </source>
</evidence>
<evidence type="ECO:0000313" key="4">
    <source>
        <dbReference type="EMBL" id="TCD65558.1"/>
    </source>
</evidence>
<name>A0A4R0RNV5_9APHY</name>
<feature type="compositionally biased region" description="Low complexity" evidence="1">
    <location>
        <begin position="64"/>
        <end position="86"/>
    </location>
</feature>
<keyword evidence="2" id="KW-1133">Transmembrane helix</keyword>
<reference evidence="4 5" key="1">
    <citation type="submission" date="2018-11" db="EMBL/GenBank/DDBJ databases">
        <title>Genome assembly of Steccherinum ochraceum LE-BIN_3174, the white-rot fungus of the Steccherinaceae family (The Residual Polyporoid clade, Polyporales, Basidiomycota).</title>
        <authorList>
            <person name="Fedorova T.V."/>
            <person name="Glazunova O.A."/>
            <person name="Landesman E.O."/>
            <person name="Moiseenko K.V."/>
            <person name="Psurtseva N.V."/>
            <person name="Savinova O.S."/>
            <person name="Shakhova N.V."/>
            <person name="Tyazhelova T.V."/>
            <person name="Vasina D.V."/>
        </authorList>
    </citation>
    <scope>NUCLEOTIDE SEQUENCE [LARGE SCALE GENOMIC DNA]</scope>
    <source>
        <strain evidence="4 5">LE-BIN_3174</strain>
    </source>
</reference>
<evidence type="ECO:0000256" key="2">
    <source>
        <dbReference type="SAM" id="Phobius"/>
    </source>
</evidence>
<accession>A0A4R0RNV5</accession>
<evidence type="ECO:0000313" key="5">
    <source>
        <dbReference type="Proteomes" id="UP000292702"/>
    </source>
</evidence>
<protein>
    <submittedName>
        <fullName evidence="4">Uncharacterized protein</fullName>
    </submittedName>
</protein>
<dbReference type="AlphaFoldDB" id="A0A4R0RNV5"/>
<keyword evidence="2" id="KW-0472">Membrane</keyword>
<dbReference type="Proteomes" id="UP000292702">
    <property type="component" value="Unassembled WGS sequence"/>
</dbReference>
<comment type="caution">
    <text evidence="4">The sequence shown here is derived from an EMBL/GenBank/DDBJ whole genome shotgun (WGS) entry which is preliminary data.</text>
</comment>
<keyword evidence="2" id="KW-0812">Transmembrane</keyword>
<proteinExistence type="predicted"/>
<feature type="chain" id="PRO_5020875619" evidence="3">
    <location>
        <begin position="21"/>
        <end position="180"/>
    </location>
</feature>
<sequence length="180" mass="18395">MASLFLFLVAFFALLLSALAQTLTTTDALGNTIIENVTLNPAGIPTTQTLSTVTAALAAPAAATTATTTTPEGQQGPVGQPPVTSGPAPPTVYQYTTTDANGNTVAIQDTFTPTFGPTQPPSAPASGTILSFSQWLSQIGTNTPQALNDASPRWHLSSGWLAITSGLVSCFLGGVYLVLV</sequence>
<evidence type="ECO:0000256" key="1">
    <source>
        <dbReference type="SAM" id="MobiDB-lite"/>
    </source>
</evidence>
<dbReference type="EMBL" id="RWJN01000175">
    <property type="protein sequence ID" value="TCD65558.1"/>
    <property type="molecule type" value="Genomic_DNA"/>
</dbReference>
<dbReference type="OrthoDB" id="3257429at2759"/>
<keyword evidence="5" id="KW-1185">Reference proteome</keyword>
<feature type="signal peptide" evidence="3">
    <location>
        <begin position="1"/>
        <end position="20"/>
    </location>
</feature>